<evidence type="ECO:0000313" key="3">
    <source>
        <dbReference type="EMBL" id="QQP12929.1"/>
    </source>
</evidence>
<accession>A0ABX7AT13</accession>
<feature type="region of interest" description="Disordered" evidence="1">
    <location>
        <begin position="21"/>
        <end position="88"/>
    </location>
</feature>
<gene>
    <name evidence="3" type="ORF">FJQ98_02255</name>
</gene>
<dbReference type="Proteomes" id="UP000596049">
    <property type="component" value="Chromosome"/>
</dbReference>
<keyword evidence="4" id="KW-1185">Reference proteome</keyword>
<dbReference type="RefSeq" id="WP_053594049.1">
    <property type="nucleotide sequence ID" value="NZ_CP067341.1"/>
</dbReference>
<dbReference type="InterPro" id="IPR027994">
    <property type="entry name" value="WxL_dom"/>
</dbReference>
<evidence type="ECO:0000256" key="1">
    <source>
        <dbReference type="SAM" id="MobiDB-lite"/>
    </source>
</evidence>
<sequence length="289" mass="30866">MAISPLFTLANGKGDVFESKGAVEFIPNTDPQGPVDPTDPDPINPVNPIDPDPRNPVNPIDPDPRNPVNPIDPDPRNPVNSTDPDPGNLVKPVDSINSQGPNIGTGGSPLSLDYVSNLDFGISEIANTKKGVTYYANAQELHTSEGSKYVPNYVQISDYRGTNSGWTLTIKQEGQFSNASAQHKELTGSQIQFVDPIVKGKSDASPPIYAEVITLDPNGAESLVMAAKPLAGAGLWVESWGAVEEMTGDLGQKIQKIKAISFTIPGETQTDTVTYSTKLTWKLSDIPSN</sequence>
<protein>
    <submittedName>
        <fullName evidence="3">WxL domain-containing protein</fullName>
    </submittedName>
</protein>
<evidence type="ECO:0000313" key="4">
    <source>
        <dbReference type="Proteomes" id="UP000596049"/>
    </source>
</evidence>
<organism evidence="3 4">
    <name type="scientific">Lysinibacillus agricola</name>
    <dbReference type="NCBI Taxonomy" id="2590012"/>
    <lineage>
        <taxon>Bacteria</taxon>
        <taxon>Bacillati</taxon>
        <taxon>Bacillota</taxon>
        <taxon>Bacilli</taxon>
        <taxon>Bacillales</taxon>
        <taxon>Bacillaceae</taxon>
        <taxon>Lysinibacillus</taxon>
    </lineage>
</organism>
<dbReference type="EMBL" id="CP067341">
    <property type="protein sequence ID" value="QQP12929.1"/>
    <property type="molecule type" value="Genomic_DNA"/>
</dbReference>
<name>A0ABX7AT13_9BACI</name>
<proteinExistence type="predicted"/>
<feature type="domain" description="WxL" evidence="2">
    <location>
        <begin position="18"/>
        <end position="287"/>
    </location>
</feature>
<reference evidence="3 4" key="1">
    <citation type="submission" date="2020-01" db="EMBL/GenBank/DDBJ databases">
        <authorList>
            <person name="Liu G."/>
            <person name="Liu B."/>
        </authorList>
    </citation>
    <scope>NUCLEOTIDE SEQUENCE [LARGE SCALE GENOMIC DNA]</scope>
    <source>
        <strain evidence="3 4">FJAT-51161</strain>
    </source>
</reference>
<dbReference type="Pfam" id="PF13731">
    <property type="entry name" value="WxL"/>
    <property type="match status" value="1"/>
</dbReference>
<feature type="compositionally biased region" description="Pro residues" evidence="1">
    <location>
        <begin position="40"/>
        <end position="72"/>
    </location>
</feature>
<evidence type="ECO:0000259" key="2">
    <source>
        <dbReference type="Pfam" id="PF13731"/>
    </source>
</evidence>